<sequence>MLVNKEKTKETAALKAGMDEKTARKYLKLERLPSQVKRAHTWRTREDKFKEVWKELEDYLNANPGLEAKTLFDYIQGKCPGRFTFGQLRTLQRKVKRWRALEGPEKEIYFAQKHYAGGLSESDFTNMNNLSVTIQGERFDHLIYHFALTYSNWETGTICFSESFESLSEGLQNALWELGGVTERHRTDKLSAAVHKECNPDEFTGRYRALLNHYGMKGESIRTGKPNENGDVEVSHRWFKTAIDQALMLRDSRDFESRDKYKAFIKKIFNQRNTNRVPRFEEELKKLRGLPERRLDDCKKIQMTVRSSSTINVGHKIYSVNSRLKGEKVNVKLYAERVEVWYGQKKVESMPRIRGKKSHRVEYRHIIKWLMRKPGAFENYRYKDDLFPTTRFRMAYDYLKELNPAGANKEYLKILYLAATETEVGVDEALMKLFDEGKIISAEVIEGILKSKAESAPWREAKDVYVAKTNLAGYDELIGGRDALGCG</sequence>
<evidence type="ECO:0000313" key="3">
    <source>
        <dbReference type="EMBL" id="PJB17340.1"/>
    </source>
</evidence>
<dbReference type="NCBIfam" id="NF033546">
    <property type="entry name" value="transpos_IS21"/>
    <property type="match status" value="1"/>
</dbReference>
<gene>
    <name evidence="3" type="ORF">CO116_01040</name>
</gene>
<dbReference type="PANTHER" id="PTHR35004:SF7">
    <property type="entry name" value="INTEGRASE PROTEIN"/>
    <property type="match status" value="1"/>
</dbReference>
<dbReference type="InterPro" id="IPR036397">
    <property type="entry name" value="RNaseH_sf"/>
</dbReference>
<dbReference type="InterPro" id="IPR001584">
    <property type="entry name" value="Integrase_cat-core"/>
</dbReference>
<evidence type="ECO:0000259" key="2">
    <source>
        <dbReference type="PROSITE" id="PS50994"/>
    </source>
</evidence>
<accession>A0A2M8AI92</accession>
<dbReference type="EMBL" id="PFUO01000051">
    <property type="protein sequence ID" value="PJB17340.1"/>
    <property type="molecule type" value="Genomic_DNA"/>
</dbReference>
<dbReference type="AlphaFoldDB" id="A0A2M8AI92"/>
<dbReference type="InterPro" id="IPR054353">
    <property type="entry name" value="IstA-like_C"/>
</dbReference>
<name>A0A2M8AI92_9BACT</name>
<proteinExistence type="inferred from homology"/>
<dbReference type="PROSITE" id="PS50994">
    <property type="entry name" value="INTEGRASE"/>
    <property type="match status" value="1"/>
</dbReference>
<dbReference type="Pfam" id="PF22483">
    <property type="entry name" value="Mu-transpos_C_2"/>
    <property type="match status" value="1"/>
</dbReference>
<evidence type="ECO:0000256" key="1">
    <source>
        <dbReference type="ARBA" id="ARBA00009277"/>
    </source>
</evidence>
<feature type="domain" description="Integrase catalytic" evidence="2">
    <location>
        <begin position="100"/>
        <end position="299"/>
    </location>
</feature>
<dbReference type="Gene3D" id="3.30.420.10">
    <property type="entry name" value="Ribonuclease H-like superfamily/Ribonuclease H"/>
    <property type="match status" value="1"/>
</dbReference>
<dbReference type="PANTHER" id="PTHR35004">
    <property type="entry name" value="TRANSPOSASE RV3428C-RELATED"/>
    <property type="match status" value="1"/>
</dbReference>
<protein>
    <submittedName>
        <fullName evidence="3">IS21 family transposase</fullName>
    </submittedName>
</protein>
<dbReference type="SUPFAM" id="SSF53098">
    <property type="entry name" value="Ribonuclease H-like"/>
    <property type="match status" value="1"/>
</dbReference>
<dbReference type="Proteomes" id="UP000230611">
    <property type="component" value="Unassembled WGS sequence"/>
</dbReference>
<organism evidence="3 4">
    <name type="scientific">Candidatus Falkowbacteria bacterium CG_4_9_14_3_um_filter_38_19</name>
    <dbReference type="NCBI Taxonomy" id="1974559"/>
    <lineage>
        <taxon>Bacteria</taxon>
        <taxon>Candidatus Falkowiibacteriota</taxon>
    </lineage>
</organism>
<comment type="similarity">
    <text evidence="1">Belongs to the transposase IS21/IS408/IS1162 family.</text>
</comment>
<dbReference type="InterPro" id="IPR012337">
    <property type="entry name" value="RNaseH-like_sf"/>
</dbReference>
<reference evidence="4" key="1">
    <citation type="submission" date="2017-09" db="EMBL/GenBank/DDBJ databases">
        <title>Depth-based differentiation of microbial function through sediment-hosted aquifers and enrichment of novel symbionts in the deep terrestrial subsurface.</title>
        <authorList>
            <person name="Probst A.J."/>
            <person name="Ladd B."/>
            <person name="Jarett J.K."/>
            <person name="Geller-Mcgrath D.E."/>
            <person name="Sieber C.M.K."/>
            <person name="Emerson J.B."/>
            <person name="Anantharaman K."/>
            <person name="Thomas B.C."/>
            <person name="Malmstrom R."/>
            <person name="Stieglmeier M."/>
            <person name="Klingl A."/>
            <person name="Woyke T."/>
            <person name="Ryan C.M."/>
            <person name="Banfield J.F."/>
        </authorList>
    </citation>
    <scope>NUCLEOTIDE SEQUENCE [LARGE SCALE GENOMIC DNA]</scope>
</reference>
<evidence type="ECO:0000313" key="4">
    <source>
        <dbReference type="Proteomes" id="UP000230611"/>
    </source>
</evidence>
<dbReference type="GO" id="GO:0003676">
    <property type="term" value="F:nucleic acid binding"/>
    <property type="evidence" value="ECO:0007669"/>
    <property type="project" value="InterPro"/>
</dbReference>
<comment type="caution">
    <text evidence="3">The sequence shown here is derived from an EMBL/GenBank/DDBJ whole genome shotgun (WGS) entry which is preliminary data.</text>
</comment>
<dbReference type="GO" id="GO:0015074">
    <property type="term" value="P:DNA integration"/>
    <property type="evidence" value="ECO:0007669"/>
    <property type="project" value="InterPro"/>
</dbReference>